<organism evidence="1 2">
    <name type="scientific">Heterorhabditis bacteriophora</name>
    <name type="common">Entomopathogenic nematode worm</name>
    <dbReference type="NCBI Taxonomy" id="37862"/>
    <lineage>
        <taxon>Eukaryota</taxon>
        <taxon>Metazoa</taxon>
        <taxon>Ecdysozoa</taxon>
        <taxon>Nematoda</taxon>
        <taxon>Chromadorea</taxon>
        <taxon>Rhabditida</taxon>
        <taxon>Rhabditina</taxon>
        <taxon>Rhabditomorpha</taxon>
        <taxon>Strongyloidea</taxon>
        <taxon>Heterorhabditidae</taxon>
        <taxon>Heterorhabditis</taxon>
    </lineage>
</organism>
<accession>A0A1I7WFE3</accession>
<proteinExistence type="predicted"/>
<evidence type="ECO:0000313" key="2">
    <source>
        <dbReference type="WBParaSite" id="Hba_03687"/>
    </source>
</evidence>
<reference evidence="2" key="1">
    <citation type="submission" date="2016-11" db="UniProtKB">
        <authorList>
            <consortium name="WormBaseParasite"/>
        </authorList>
    </citation>
    <scope>IDENTIFICATION</scope>
</reference>
<dbReference type="WBParaSite" id="Hba_03687">
    <property type="protein sequence ID" value="Hba_03687"/>
    <property type="gene ID" value="Hba_03687"/>
</dbReference>
<dbReference type="AlphaFoldDB" id="A0A1I7WFE3"/>
<sequence>MRSIFLPCIRIKRLELGKIKAKIQKIYYLIHFFRGSRATSFLDRPPLLPIARDENRLVIPCKFQFYLGSSSTMRKLNDNWWLYDIKRRTSITDSVQATTLQTIDLRSGADVMWSTIPLFYHRSISSLIRHFTNGGH</sequence>
<evidence type="ECO:0000313" key="1">
    <source>
        <dbReference type="Proteomes" id="UP000095283"/>
    </source>
</evidence>
<dbReference type="Proteomes" id="UP000095283">
    <property type="component" value="Unplaced"/>
</dbReference>
<name>A0A1I7WFE3_HETBA</name>
<protein>
    <submittedName>
        <fullName evidence="2">Uncharacterized protein</fullName>
    </submittedName>
</protein>
<keyword evidence="1" id="KW-1185">Reference proteome</keyword>